<protein>
    <submittedName>
        <fullName evidence="5">LCP family protein</fullName>
    </submittedName>
</protein>
<sequence length="571" mass="60446">MVTPRRARHVADDAPDGAPRHDAIDPLTSEPAVSSTYPEPAGAGASRGARRATREGHGFAGSVAWTLLGAVLPGSGLWPTRGRTPGVLISLLFAAAAAVVAALGLTDLGALAAVAVKPDELRLLGIGAIVLAVVLPLLLVTTHLATRPRPASPLQRAFGGLLVGLLSFLTATPLLVGANYARNQAGLVNSVFDDTVTRSQTRPTLAGRDPWKDHPRVNILLLGADSTAYRDAHQPEEGIRTDTVMLASIDTATGNMALVQLPRNLEAFTFPEGSPLAKAYPNGYWDGVDNENPEYELNSVWKNVPEAHPELFTDTDYPNGDAMKIAVEGITGIRPDYFAMLSIDGLTRFIDAVGGVTVNINTRLPIAQTSEEAAKGIPPKGGYLEVGPNQHLNGYKAMWYARSRSQSQDPDRMARQGCVVKAIVDQANPQTVLTRYEAIADAGKYALVTDIPQSAAPAMVDLALRMKDARVQRVLFGYPNTKYADGTQFKPWKPEKEKMVELIRAGIDKSMGTAPSPTAAPTSASAAPSTATPSSTPTPTPTPSQSPSAAAAQADLSDACAYHPQPEQAPR</sequence>
<dbReference type="Proteomes" id="UP001597326">
    <property type="component" value="Unassembled WGS sequence"/>
</dbReference>
<evidence type="ECO:0000313" key="6">
    <source>
        <dbReference type="Proteomes" id="UP001597326"/>
    </source>
</evidence>
<organism evidence="5 6">
    <name type="scientific">Luteococcus peritonei</name>
    <dbReference type="NCBI Taxonomy" id="88874"/>
    <lineage>
        <taxon>Bacteria</taxon>
        <taxon>Bacillati</taxon>
        <taxon>Actinomycetota</taxon>
        <taxon>Actinomycetes</taxon>
        <taxon>Propionibacteriales</taxon>
        <taxon>Propionibacteriaceae</taxon>
        <taxon>Luteococcus</taxon>
    </lineage>
</organism>
<keyword evidence="3" id="KW-0472">Membrane</keyword>
<dbReference type="EMBL" id="JBHUFZ010000035">
    <property type="protein sequence ID" value="MFD1891525.1"/>
    <property type="molecule type" value="Genomic_DNA"/>
</dbReference>
<dbReference type="Gene3D" id="3.40.630.190">
    <property type="entry name" value="LCP protein"/>
    <property type="match status" value="1"/>
</dbReference>
<dbReference type="PANTHER" id="PTHR33392:SF6">
    <property type="entry name" value="POLYISOPRENYL-TEICHOIC ACID--PEPTIDOGLYCAN TEICHOIC ACID TRANSFERASE TAGU"/>
    <property type="match status" value="1"/>
</dbReference>
<evidence type="ECO:0000313" key="5">
    <source>
        <dbReference type="EMBL" id="MFD1891525.1"/>
    </source>
</evidence>
<reference evidence="6" key="1">
    <citation type="journal article" date="2019" name="Int. J. Syst. Evol. Microbiol.">
        <title>The Global Catalogue of Microorganisms (GCM) 10K type strain sequencing project: providing services to taxonomists for standard genome sequencing and annotation.</title>
        <authorList>
            <consortium name="The Broad Institute Genomics Platform"/>
            <consortium name="The Broad Institute Genome Sequencing Center for Infectious Disease"/>
            <person name="Wu L."/>
            <person name="Ma J."/>
        </authorList>
    </citation>
    <scope>NUCLEOTIDE SEQUENCE [LARGE SCALE GENOMIC DNA]</scope>
    <source>
        <strain evidence="6">CAIM 431</strain>
    </source>
</reference>
<feature type="compositionally biased region" description="Low complexity" evidence="2">
    <location>
        <begin position="513"/>
        <end position="535"/>
    </location>
</feature>
<feature type="domain" description="Cell envelope-related transcriptional attenuator" evidence="4">
    <location>
        <begin position="240"/>
        <end position="427"/>
    </location>
</feature>
<dbReference type="InterPro" id="IPR004474">
    <property type="entry name" value="LytR_CpsA_psr"/>
</dbReference>
<comment type="similarity">
    <text evidence="1">Belongs to the LytR/CpsA/Psr (LCP) family.</text>
</comment>
<proteinExistence type="inferred from homology"/>
<dbReference type="PANTHER" id="PTHR33392">
    <property type="entry name" value="POLYISOPRENYL-TEICHOIC ACID--PEPTIDOGLYCAN TEICHOIC ACID TRANSFERASE TAGU"/>
    <property type="match status" value="1"/>
</dbReference>
<keyword evidence="3" id="KW-0812">Transmembrane</keyword>
<accession>A0ABW4S131</accession>
<dbReference type="RefSeq" id="WP_343876001.1">
    <property type="nucleotide sequence ID" value="NZ_BAAAIX010000036.1"/>
</dbReference>
<feature type="region of interest" description="Disordered" evidence="2">
    <location>
        <begin position="509"/>
        <end position="571"/>
    </location>
</feature>
<evidence type="ECO:0000259" key="4">
    <source>
        <dbReference type="Pfam" id="PF03816"/>
    </source>
</evidence>
<evidence type="ECO:0000256" key="1">
    <source>
        <dbReference type="ARBA" id="ARBA00006068"/>
    </source>
</evidence>
<feature type="transmembrane region" description="Helical" evidence="3">
    <location>
        <begin position="123"/>
        <end position="145"/>
    </location>
</feature>
<dbReference type="Pfam" id="PF03816">
    <property type="entry name" value="LytR_cpsA_psr"/>
    <property type="match status" value="1"/>
</dbReference>
<feature type="region of interest" description="Disordered" evidence="2">
    <location>
        <begin position="1"/>
        <end position="52"/>
    </location>
</feature>
<name>A0ABW4S131_9ACTN</name>
<feature type="transmembrane region" description="Helical" evidence="3">
    <location>
        <begin position="157"/>
        <end position="176"/>
    </location>
</feature>
<gene>
    <name evidence="5" type="ORF">ACFSCS_15235</name>
</gene>
<evidence type="ECO:0000256" key="3">
    <source>
        <dbReference type="SAM" id="Phobius"/>
    </source>
</evidence>
<feature type="compositionally biased region" description="Low complexity" evidence="2">
    <location>
        <begin position="545"/>
        <end position="554"/>
    </location>
</feature>
<dbReference type="InterPro" id="IPR050922">
    <property type="entry name" value="LytR/CpsA/Psr_CW_biosynth"/>
</dbReference>
<evidence type="ECO:0000256" key="2">
    <source>
        <dbReference type="SAM" id="MobiDB-lite"/>
    </source>
</evidence>
<keyword evidence="3" id="KW-1133">Transmembrane helix</keyword>
<feature type="transmembrane region" description="Helical" evidence="3">
    <location>
        <begin position="87"/>
        <end position="116"/>
    </location>
</feature>
<comment type="caution">
    <text evidence="5">The sequence shown here is derived from an EMBL/GenBank/DDBJ whole genome shotgun (WGS) entry which is preliminary data.</text>
</comment>
<keyword evidence="6" id="KW-1185">Reference proteome</keyword>